<proteinExistence type="predicted"/>
<protein>
    <submittedName>
        <fullName evidence="1">Uncharacterized protein</fullName>
    </submittedName>
</protein>
<dbReference type="Proteomes" id="UP000276133">
    <property type="component" value="Unassembled WGS sequence"/>
</dbReference>
<evidence type="ECO:0000313" key="2">
    <source>
        <dbReference type="Proteomes" id="UP000276133"/>
    </source>
</evidence>
<sequence length="105" mass="12379">MNLLINKSVVDQNMRENDICVEKFRGCGELIFICGDFDHKLQHAGIISLELSVDATTSNTLHPLRRNYHHPLHLQMGIDFIIWSDYFYLAFKDEYLYLINKEIDF</sequence>
<organism evidence="1 2">
    <name type="scientific">Brachionus plicatilis</name>
    <name type="common">Marine rotifer</name>
    <name type="synonym">Brachionus muelleri</name>
    <dbReference type="NCBI Taxonomy" id="10195"/>
    <lineage>
        <taxon>Eukaryota</taxon>
        <taxon>Metazoa</taxon>
        <taxon>Spiralia</taxon>
        <taxon>Gnathifera</taxon>
        <taxon>Rotifera</taxon>
        <taxon>Eurotatoria</taxon>
        <taxon>Monogononta</taxon>
        <taxon>Pseudotrocha</taxon>
        <taxon>Ploima</taxon>
        <taxon>Brachionidae</taxon>
        <taxon>Brachionus</taxon>
    </lineage>
</organism>
<accession>A0A3M7PQV3</accession>
<dbReference type="AlphaFoldDB" id="A0A3M7PQV3"/>
<dbReference type="EMBL" id="REGN01009386">
    <property type="protein sequence ID" value="RNA01289.1"/>
    <property type="molecule type" value="Genomic_DNA"/>
</dbReference>
<name>A0A3M7PQV3_BRAPC</name>
<reference evidence="1 2" key="1">
    <citation type="journal article" date="2018" name="Sci. Rep.">
        <title>Genomic signatures of local adaptation to the degree of environmental predictability in rotifers.</title>
        <authorList>
            <person name="Franch-Gras L."/>
            <person name="Hahn C."/>
            <person name="Garcia-Roger E.M."/>
            <person name="Carmona M.J."/>
            <person name="Serra M."/>
            <person name="Gomez A."/>
        </authorList>
    </citation>
    <scope>NUCLEOTIDE SEQUENCE [LARGE SCALE GENOMIC DNA]</scope>
    <source>
        <strain evidence="1">HYR1</strain>
    </source>
</reference>
<gene>
    <name evidence="1" type="ORF">BpHYR1_039253</name>
</gene>
<comment type="caution">
    <text evidence="1">The sequence shown here is derived from an EMBL/GenBank/DDBJ whole genome shotgun (WGS) entry which is preliminary data.</text>
</comment>
<keyword evidence="2" id="KW-1185">Reference proteome</keyword>
<evidence type="ECO:0000313" key="1">
    <source>
        <dbReference type="EMBL" id="RNA01289.1"/>
    </source>
</evidence>